<dbReference type="AlphaFoldDB" id="A0A6S6NXS9"/>
<dbReference type="InterPro" id="IPR014710">
    <property type="entry name" value="RmlC-like_jellyroll"/>
</dbReference>
<sequence>MSPGSLTRLTDSTGGEVLDVLGPTVEFLTGSPDQSGPLCLMRGVVPPGVTVPLHSHDDVEAFYIVSGSHEVLLPGDDGLRWLKVRAGDFVHVAGGDLHAHRNVGDEVAVDLIITTPRMGQFFREIGVPVQDVGRHSPQQRMSHFVEIALRYGMRLGTPEENAAVGIDLPAV</sequence>
<dbReference type="InterPro" id="IPR011051">
    <property type="entry name" value="RmlC_Cupin_sf"/>
</dbReference>
<dbReference type="SUPFAM" id="SSF51182">
    <property type="entry name" value="RmlC-like cupins"/>
    <property type="match status" value="1"/>
</dbReference>
<evidence type="ECO:0000313" key="3">
    <source>
        <dbReference type="Proteomes" id="UP000515734"/>
    </source>
</evidence>
<proteinExistence type="predicted"/>
<protein>
    <submittedName>
        <fullName evidence="2">Cupin</fullName>
    </submittedName>
</protein>
<dbReference type="InterPro" id="IPR013096">
    <property type="entry name" value="Cupin_2"/>
</dbReference>
<dbReference type="PANTHER" id="PTHR36440:SF1">
    <property type="entry name" value="PUTATIVE (AFU_ORTHOLOGUE AFUA_8G07350)-RELATED"/>
    <property type="match status" value="1"/>
</dbReference>
<dbReference type="RefSeq" id="WP_232100486.1">
    <property type="nucleotide sequence ID" value="NZ_AP023287.1"/>
</dbReference>
<gene>
    <name evidence="2" type="ORF">NIIDNTM18_04720</name>
</gene>
<dbReference type="Pfam" id="PF07883">
    <property type="entry name" value="Cupin_2"/>
    <property type="match status" value="1"/>
</dbReference>
<organism evidence="2 3">
    <name type="scientific">Mycolicibacterium litorale</name>
    <dbReference type="NCBI Taxonomy" id="758802"/>
    <lineage>
        <taxon>Bacteria</taxon>
        <taxon>Bacillati</taxon>
        <taxon>Actinomycetota</taxon>
        <taxon>Actinomycetes</taxon>
        <taxon>Mycobacteriales</taxon>
        <taxon>Mycobacteriaceae</taxon>
        <taxon>Mycolicibacterium</taxon>
    </lineage>
</organism>
<dbReference type="Gene3D" id="2.60.120.10">
    <property type="entry name" value="Jelly Rolls"/>
    <property type="match status" value="1"/>
</dbReference>
<evidence type="ECO:0000313" key="2">
    <source>
        <dbReference type="EMBL" id="BCI51194.1"/>
    </source>
</evidence>
<dbReference type="EMBL" id="AP023287">
    <property type="protein sequence ID" value="BCI51194.1"/>
    <property type="molecule type" value="Genomic_DNA"/>
</dbReference>
<evidence type="ECO:0000259" key="1">
    <source>
        <dbReference type="Pfam" id="PF07883"/>
    </source>
</evidence>
<dbReference type="PANTHER" id="PTHR36440">
    <property type="entry name" value="PUTATIVE (AFU_ORTHOLOGUE AFUA_8G07350)-RELATED"/>
    <property type="match status" value="1"/>
</dbReference>
<dbReference type="Proteomes" id="UP000515734">
    <property type="component" value="Chromosome"/>
</dbReference>
<dbReference type="InterPro" id="IPR053146">
    <property type="entry name" value="QDO-like"/>
</dbReference>
<accession>A0A6S6NXS9</accession>
<name>A0A6S6NXS9_9MYCO</name>
<feature type="domain" description="Cupin type-2" evidence="1">
    <location>
        <begin position="44"/>
        <end position="109"/>
    </location>
</feature>
<reference evidence="2 3" key="1">
    <citation type="submission" date="2020-07" db="EMBL/GenBank/DDBJ databases">
        <title>Complete genome sequence of Mycolicibacterium litorale like strain isolated from cardiac implantable electronic device infection.</title>
        <authorList>
            <person name="Fukano H."/>
            <person name="Miyama H."/>
            <person name="Hoshino Y."/>
        </authorList>
    </citation>
    <scope>NUCLEOTIDE SEQUENCE [LARGE SCALE GENOMIC DNA]</scope>
    <source>
        <strain evidence="2 3">NIIDNTM18</strain>
    </source>
</reference>